<reference evidence="1 2" key="1">
    <citation type="submission" date="2019-01" db="EMBL/GenBank/DDBJ databases">
        <title>Novel species of Nocardioides.</title>
        <authorList>
            <person name="Liu Q."/>
            <person name="Xin Y.-H."/>
        </authorList>
    </citation>
    <scope>NUCLEOTIDE SEQUENCE [LARGE SCALE GENOMIC DNA]</scope>
    <source>
        <strain evidence="1 2">HLT3-15</strain>
    </source>
</reference>
<organism evidence="1 2">
    <name type="scientific">Nocardioides glacieisoli</name>
    <dbReference type="NCBI Taxonomy" id="1168730"/>
    <lineage>
        <taxon>Bacteria</taxon>
        <taxon>Bacillati</taxon>
        <taxon>Actinomycetota</taxon>
        <taxon>Actinomycetes</taxon>
        <taxon>Propionibacteriales</taxon>
        <taxon>Nocardioidaceae</taxon>
        <taxon>Nocardioides</taxon>
    </lineage>
</organism>
<dbReference type="EMBL" id="SDWS01000001">
    <property type="protein sequence ID" value="RYB96738.1"/>
    <property type="molecule type" value="Genomic_DNA"/>
</dbReference>
<keyword evidence="1" id="KW-0489">Methyltransferase</keyword>
<dbReference type="OrthoDB" id="9810247at2"/>
<dbReference type="PANTHER" id="PTHR43591:SF99">
    <property type="entry name" value="OS06G0646000 PROTEIN"/>
    <property type="match status" value="1"/>
</dbReference>
<dbReference type="SUPFAM" id="SSF53335">
    <property type="entry name" value="S-adenosyl-L-methionine-dependent methyltransferases"/>
    <property type="match status" value="1"/>
</dbReference>
<dbReference type="Gene3D" id="3.40.50.150">
    <property type="entry name" value="Vaccinia Virus protein VP39"/>
    <property type="match status" value="1"/>
</dbReference>
<dbReference type="RefSeq" id="WP_129473685.1">
    <property type="nucleotide sequence ID" value="NZ_SDWS01000001.1"/>
</dbReference>
<evidence type="ECO:0000313" key="1">
    <source>
        <dbReference type="EMBL" id="RYB96738.1"/>
    </source>
</evidence>
<accession>A0A4Q2S557</accession>
<dbReference type="PANTHER" id="PTHR43591">
    <property type="entry name" value="METHYLTRANSFERASE"/>
    <property type="match status" value="1"/>
</dbReference>
<dbReference type="Pfam" id="PF13489">
    <property type="entry name" value="Methyltransf_23"/>
    <property type="match status" value="1"/>
</dbReference>
<comment type="caution">
    <text evidence="1">The sequence shown here is derived from an EMBL/GenBank/DDBJ whole genome shotgun (WGS) entry which is preliminary data.</text>
</comment>
<dbReference type="GO" id="GO:0008168">
    <property type="term" value="F:methyltransferase activity"/>
    <property type="evidence" value="ECO:0007669"/>
    <property type="project" value="UniProtKB-KW"/>
</dbReference>
<gene>
    <name evidence="1" type="ORF">EUA06_04060</name>
</gene>
<dbReference type="InterPro" id="IPR029063">
    <property type="entry name" value="SAM-dependent_MTases_sf"/>
</dbReference>
<name>A0A4Q2S557_9ACTN</name>
<dbReference type="Proteomes" id="UP000291838">
    <property type="component" value="Unassembled WGS sequence"/>
</dbReference>
<dbReference type="AlphaFoldDB" id="A0A4Q2S557"/>
<protein>
    <submittedName>
        <fullName evidence="1">Class I SAM-dependent methyltransferase</fullName>
    </submittedName>
</protein>
<keyword evidence="1" id="KW-0808">Transferase</keyword>
<dbReference type="GO" id="GO:0032259">
    <property type="term" value="P:methylation"/>
    <property type="evidence" value="ECO:0007669"/>
    <property type="project" value="UniProtKB-KW"/>
</dbReference>
<sequence>MTGTVHAHDHGASSRLARMEGDHFWFAGRDRLVHELLDRHPVEPDGVVVDLGSGTGRFARRLAAAGRAVVAVDRSPGRDGPVGATVAADGERLPLADGSVATVLARDVLEHLDDVAALGECARVLRPGGLLVVLVPAWPVLWSDRDERAGHLRRYRGRGLRALVESAGFTVVEQRGYQFLLLPAIAANRVASSRWGPRVVDREETPPVWLNRLLTSVNTWEAGLARRRWSRPPTGSTLVLVARRQGRP</sequence>
<keyword evidence="2" id="KW-1185">Reference proteome</keyword>
<proteinExistence type="predicted"/>
<evidence type="ECO:0000313" key="2">
    <source>
        <dbReference type="Proteomes" id="UP000291838"/>
    </source>
</evidence>